<evidence type="ECO:0000313" key="1">
    <source>
        <dbReference type="EMBL" id="CAK5101245.1"/>
    </source>
</evidence>
<accession>A0ACB1ATP7</accession>
<comment type="caution">
    <text evidence="1">The sequence shown here is derived from an EMBL/GenBank/DDBJ whole genome shotgun (WGS) entry which is preliminary data.</text>
</comment>
<name>A0ACB1ATP7_MELEN</name>
<reference evidence="1" key="1">
    <citation type="submission" date="2023-11" db="EMBL/GenBank/DDBJ databases">
        <authorList>
            <person name="Poullet M."/>
        </authorList>
    </citation>
    <scope>NUCLEOTIDE SEQUENCE</scope>
    <source>
        <strain evidence="1">E1834</strain>
    </source>
</reference>
<proteinExistence type="predicted"/>
<organism evidence="1 2">
    <name type="scientific">Meloidogyne enterolobii</name>
    <name type="common">Root-knot nematode worm</name>
    <name type="synonym">Meloidogyne mayaguensis</name>
    <dbReference type="NCBI Taxonomy" id="390850"/>
    <lineage>
        <taxon>Eukaryota</taxon>
        <taxon>Metazoa</taxon>
        <taxon>Ecdysozoa</taxon>
        <taxon>Nematoda</taxon>
        <taxon>Chromadorea</taxon>
        <taxon>Rhabditida</taxon>
        <taxon>Tylenchina</taxon>
        <taxon>Tylenchomorpha</taxon>
        <taxon>Tylenchoidea</taxon>
        <taxon>Meloidogynidae</taxon>
        <taxon>Meloidogyninae</taxon>
        <taxon>Meloidogyne</taxon>
    </lineage>
</organism>
<evidence type="ECO:0000313" key="2">
    <source>
        <dbReference type="Proteomes" id="UP001497535"/>
    </source>
</evidence>
<dbReference type="Proteomes" id="UP001497535">
    <property type="component" value="Unassembled WGS sequence"/>
</dbReference>
<keyword evidence="2" id="KW-1185">Reference proteome</keyword>
<gene>
    <name evidence="1" type="ORF">MENTE1834_LOCUS42246</name>
</gene>
<dbReference type="EMBL" id="CAVMJV010000109">
    <property type="protein sequence ID" value="CAK5101245.1"/>
    <property type="molecule type" value="Genomic_DNA"/>
</dbReference>
<protein>
    <submittedName>
        <fullName evidence="1">Uncharacterized protein</fullName>
    </submittedName>
</protein>
<sequence>MVVPVNIGLLIIRGNTDNVKRKLQRLLELAASKVAQKLYVHLEESESFEELLPAIYLSAACIKSEVDFRVLMDRKTVQVDKVFYDKIKDPDQPPFPIFNEVKLNCSTKFNLIKAPFDFIEKPFRHVVLGGAFDKLHNGHKLLLSEAVYRSRKITCGVTDGDMIKKKVLYELMEPIQTRCANVENFVKDISENVNCITVPIYDAFGPSIEDNGYDAIVVSDETIKGGEAVNDKRKEKGLRPLKIHPIKLLGNEQLNDKILHEIKLSSSAKRREMLGSILREPKNSPDEIISNKHYLIGLTGGIASGKTHIAKYLASQGCEVIECDQLVHKIYSESEELRNKLAEEFGLDILVNGNIDRKKLGELVFEDKQKLQRLNNIVWPITFERVKEIIKKSEREIVVIDAALLLEAGWGKYLNQVWCTFVPKNEAIERIVARDNVTKENVKNFFRNSVESLYSDASEKFLFVRKKFADNPQKICGQSAKFSFEWGNLYITTIYLLYIGYFLKSTNGLSERCQYRELPLRFLTNMNT</sequence>